<comment type="caution">
    <text evidence="3">The sequence shown here is derived from an EMBL/GenBank/DDBJ whole genome shotgun (WGS) entry which is preliminary data.</text>
</comment>
<evidence type="ECO:0000256" key="1">
    <source>
        <dbReference type="ARBA" id="ARBA00006765"/>
    </source>
</evidence>
<dbReference type="PANTHER" id="PTHR31495">
    <property type="entry name" value="PEROXYGENASE 3-RELATED"/>
    <property type="match status" value="1"/>
</dbReference>
<reference evidence="3 4" key="1">
    <citation type="submission" date="2021-02" db="EMBL/GenBank/DDBJ databases">
        <title>Genome assembly of Pseudopithomyces chartarum.</title>
        <authorList>
            <person name="Jauregui R."/>
            <person name="Singh J."/>
            <person name="Voisey C."/>
        </authorList>
    </citation>
    <scope>NUCLEOTIDE SEQUENCE [LARGE SCALE GENOMIC DNA]</scope>
    <source>
        <strain evidence="3 4">AGR01</strain>
    </source>
</reference>
<feature type="region of interest" description="Disordered" evidence="2">
    <location>
        <begin position="56"/>
        <end position="134"/>
    </location>
</feature>
<dbReference type="GO" id="GO:0004497">
    <property type="term" value="F:monooxygenase activity"/>
    <property type="evidence" value="ECO:0007669"/>
    <property type="project" value="TreeGrafter"/>
</dbReference>
<feature type="compositionally biased region" description="Basic and acidic residues" evidence="2">
    <location>
        <begin position="107"/>
        <end position="124"/>
    </location>
</feature>
<name>A0AAN6RKG4_9PLEO</name>
<evidence type="ECO:0000313" key="4">
    <source>
        <dbReference type="Proteomes" id="UP001280581"/>
    </source>
</evidence>
<dbReference type="AlphaFoldDB" id="A0AAN6RKG4"/>
<organism evidence="3 4">
    <name type="scientific">Pseudopithomyces chartarum</name>
    <dbReference type="NCBI Taxonomy" id="1892770"/>
    <lineage>
        <taxon>Eukaryota</taxon>
        <taxon>Fungi</taxon>
        <taxon>Dikarya</taxon>
        <taxon>Ascomycota</taxon>
        <taxon>Pezizomycotina</taxon>
        <taxon>Dothideomycetes</taxon>
        <taxon>Pleosporomycetidae</taxon>
        <taxon>Pleosporales</taxon>
        <taxon>Massarineae</taxon>
        <taxon>Didymosphaeriaceae</taxon>
        <taxon>Pseudopithomyces</taxon>
    </lineage>
</organism>
<evidence type="ECO:0008006" key="5">
    <source>
        <dbReference type="Google" id="ProtNLM"/>
    </source>
</evidence>
<dbReference type="Proteomes" id="UP001280581">
    <property type="component" value="Unassembled WGS sequence"/>
</dbReference>
<dbReference type="EMBL" id="WVTA01000004">
    <property type="protein sequence ID" value="KAK3213564.1"/>
    <property type="molecule type" value="Genomic_DNA"/>
</dbReference>
<keyword evidence="4" id="KW-1185">Reference proteome</keyword>
<feature type="compositionally biased region" description="Polar residues" evidence="2">
    <location>
        <begin position="56"/>
        <end position="99"/>
    </location>
</feature>
<accession>A0AAN6RKG4</accession>
<dbReference type="Pfam" id="PF05042">
    <property type="entry name" value="Caleosin"/>
    <property type="match status" value="1"/>
</dbReference>
<dbReference type="InterPro" id="IPR007736">
    <property type="entry name" value="Caleosin-related"/>
</dbReference>
<dbReference type="GO" id="GO:0005509">
    <property type="term" value="F:calcium ion binding"/>
    <property type="evidence" value="ECO:0007669"/>
    <property type="project" value="TreeGrafter"/>
</dbReference>
<sequence>MSSAYLLASHSKHADAVLPNYRQQGLLSNNPPQDDPLLKDLPMDRAQVDKLHRLSETTTADPQIQHQKQPSAQWNDQPITDQLNKLSNGSAEDNSSKLSNGVPAIDGSRDEGKYSDDYSSKANHDTTASDDSLKGCRHCQHCQHGGQAKEHASIEIKQREITAEGRSRENSVVRSIQPVPITIKRKPFIARPDSKLRHAGTARAHIAATEDKPYGTTHKDWARNHSHQTVLQQHCDFFDTDRDGIIWPQDTFSGFHKLGFGIILSLVAVFVIHANFSYPTLPTWLPDPFFRVYLTNIHKDKHGSDSGTYDHEGRFVPQKFEDIFEKYAEGRDYVTIWDVSNMMKGQRCIADPIGWGGAFFEWLATYLMLWPEDGRMMKEDIRGIYDGSLFYKIAARRASNKAYGYE</sequence>
<proteinExistence type="inferred from homology"/>
<evidence type="ECO:0000313" key="3">
    <source>
        <dbReference type="EMBL" id="KAK3213564.1"/>
    </source>
</evidence>
<comment type="similarity">
    <text evidence="1">Belongs to the caleosin family.</text>
</comment>
<gene>
    <name evidence="3" type="ORF">GRF29_28g326604</name>
</gene>
<protein>
    <recommendedName>
        <fullName evidence="5">Caleosin</fullName>
    </recommendedName>
</protein>
<evidence type="ECO:0000256" key="2">
    <source>
        <dbReference type="SAM" id="MobiDB-lite"/>
    </source>
</evidence>
<dbReference type="PANTHER" id="PTHR31495:SF0">
    <property type="entry name" value="BINDING PROTEIN CALEOSIN, PUTATIVE (AFU_ORTHOLOGUE AFUA_5G13750)-RELATED"/>
    <property type="match status" value="1"/>
</dbReference>